<keyword evidence="4" id="KW-1185">Reference proteome</keyword>
<dbReference type="PANTHER" id="PTHR42928">
    <property type="entry name" value="TRICARBOXYLATE-BINDING PROTEIN"/>
    <property type="match status" value="1"/>
</dbReference>
<evidence type="ECO:0000256" key="1">
    <source>
        <dbReference type="ARBA" id="ARBA00006987"/>
    </source>
</evidence>
<protein>
    <submittedName>
        <fullName evidence="3">Tripartite tricarboxylate transporter substrate binding protein</fullName>
    </submittedName>
</protein>
<dbReference type="PIRSF" id="PIRSF017082">
    <property type="entry name" value="YflP"/>
    <property type="match status" value="1"/>
</dbReference>
<dbReference type="CDD" id="cd07012">
    <property type="entry name" value="PBP2_Bug_TTT"/>
    <property type="match status" value="1"/>
</dbReference>
<comment type="caution">
    <text evidence="3">The sequence shown here is derived from an EMBL/GenBank/DDBJ whole genome shotgun (WGS) entry which is preliminary data.</text>
</comment>
<reference evidence="3 4" key="1">
    <citation type="submission" date="2018-10" db="EMBL/GenBank/DDBJ databases">
        <title>Draft genome sequence of Bacillus salarius IM0101, isolated from a hypersaline soil in Inner Mongolia, China.</title>
        <authorList>
            <person name="Yamprayoonswat W."/>
            <person name="Boonvisut S."/>
            <person name="Jumpathong W."/>
            <person name="Sittihan S."/>
            <person name="Ruangsuj P."/>
            <person name="Wanthongcharoen S."/>
            <person name="Thongpramul N."/>
            <person name="Pimmason S."/>
            <person name="Yu B."/>
            <person name="Yasawong M."/>
        </authorList>
    </citation>
    <scope>NUCLEOTIDE SEQUENCE [LARGE SCALE GENOMIC DNA]</scope>
    <source>
        <strain evidence="3 4">IM0101</strain>
    </source>
</reference>
<dbReference type="Gene3D" id="3.40.190.150">
    <property type="entry name" value="Bordetella uptake gene, domain 1"/>
    <property type="match status" value="1"/>
</dbReference>
<proteinExistence type="inferred from homology"/>
<dbReference type="EMBL" id="RBVX01000017">
    <property type="protein sequence ID" value="RSL32199.1"/>
    <property type="molecule type" value="Genomic_DNA"/>
</dbReference>
<dbReference type="PANTHER" id="PTHR42928:SF5">
    <property type="entry name" value="BLR1237 PROTEIN"/>
    <property type="match status" value="1"/>
</dbReference>
<dbReference type="AlphaFoldDB" id="A0A428N1L3"/>
<gene>
    <name evidence="3" type="ORF">D7Z54_17310</name>
</gene>
<evidence type="ECO:0000313" key="3">
    <source>
        <dbReference type="EMBL" id="RSL32199.1"/>
    </source>
</evidence>
<dbReference type="Gene3D" id="3.40.190.10">
    <property type="entry name" value="Periplasmic binding protein-like II"/>
    <property type="match status" value="1"/>
</dbReference>
<evidence type="ECO:0000313" key="4">
    <source>
        <dbReference type="Proteomes" id="UP000275076"/>
    </source>
</evidence>
<dbReference type="InterPro" id="IPR005064">
    <property type="entry name" value="BUG"/>
</dbReference>
<dbReference type="SUPFAM" id="SSF53850">
    <property type="entry name" value="Periplasmic binding protein-like II"/>
    <property type="match status" value="1"/>
</dbReference>
<accession>A0A428N1L3</accession>
<name>A0A428N1L3_9BACI</name>
<sequence length="334" mass="36251">MVGCGDNGEDATGGNSDTSDNTDTENTEGTSEDSDTASSDNAEESTYPPESLEFLVAAGAGGGTDNFSRTVQSMMEEEYDTTITVTNLPTSSGALAHKRTANGDADGTTLDFSSTTMITSLAAGQNPTGLDQVTPVARFQSDIMTLIVNPDKYENFDEFYEYAQNNKVTIGGTHASSPDAMANYSLKEAAGLNMEFIPYDEEGSVSSNILSGNIDGMFGEISSAQGYIESGEMVPILIFAEERLEDFPDIPTTADYGWDLTNGNERGVFVSADTPEEKVNEIEKTLKTIYDSEAYQEYAEKNYLDYREGWLGSEEYAKKLENDVELYKGLLENQ</sequence>
<evidence type="ECO:0000256" key="2">
    <source>
        <dbReference type="SAM" id="MobiDB-lite"/>
    </source>
</evidence>
<organism evidence="3 4">
    <name type="scientific">Salibacterium salarium</name>
    <dbReference type="NCBI Taxonomy" id="284579"/>
    <lineage>
        <taxon>Bacteria</taxon>
        <taxon>Bacillati</taxon>
        <taxon>Bacillota</taxon>
        <taxon>Bacilli</taxon>
        <taxon>Bacillales</taxon>
        <taxon>Bacillaceae</taxon>
    </lineage>
</organism>
<feature type="region of interest" description="Disordered" evidence="2">
    <location>
        <begin position="1"/>
        <end position="48"/>
    </location>
</feature>
<dbReference type="InterPro" id="IPR042100">
    <property type="entry name" value="Bug_dom1"/>
</dbReference>
<dbReference type="Pfam" id="PF03401">
    <property type="entry name" value="TctC"/>
    <property type="match status" value="1"/>
</dbReference>
<dbReference type="OrthoDB" id="8881899at2"/>
<comment type="similarity">
    <text evidence="1">Belongs to the UPF0065 (bug) family.</text>
</comment>
<feature type="compositionally biased region" description="Acidic residues" evidence="2">
    <location>
        <begin position="20"/>
        <end position="35"/>
    </location>
</feature>
<dbReference type="Proteomes" id="UP000275076">
    <property type="component" value="Unassembled WGS sequence"/>
</dbReference>